<dbReference type="GO" id="GO:0016791">
    <property type="term" value="F:phosphatase activity"/>
    <property type="evidence" value="ECO:0007669"/>
    <property type="project" value="TreeGrafter"/>
</dbReference>
<organism evidence="4 5">
    <name type="scientific">Tritrichomonas foetus</name>
    <dbReference type="NCBI Taxonomy" id="1144522"/>
    <lineage>
        <taxon>Eukaryota</taxon>
        <taxon>Metamonada</taxon>
        <taxon>Parabasalia</taxon>
        <taxon>Tritrichomonadida</taxon>
        <taxon>Tritrichomonadidae</taxon>
        <taxon>Tritrichomonas</taxon>
    </lineage>
</organism>
<comment type="caution">
    <text evidence="4">The sequence shown here is derived from an EMBL/GenBank/DDBJ whole genome shotgun (WGS) entry which is preliminary data.</text>
</comment>
<dbReference type="InterPro" id="IPR029033">
    <property type="entry name" value="His_PPase_superfam"/>
</dbReference>
<name>A0A1J4JZ06_9EUKA</name>
<sequence>MIFAFLLYFCSPLSHCVAPATPPQPLNSNNLTLRLVQLVNRHGARTPTSTFLRQNERGSWLCDSDDAHSPHIVLSDNNRPRKIRHKIDPRLSQFPSNCAAGDLILEGMKQHLELGQAYRRYLVDTLNFLPEYFDSSLLYFRATNSHRTFDSAVSFMQGLYPPVSVNEFMSIETGGSKSDFFHAQTSSCSDLKKQDKNFSKSDILKNFTDQTKSQIKPLFDFLKVDFEDADSSDIDGMCDFLISSYCNGKLQIPENITEEMVFTCMKFINFMMTDRYSFGGEYGIAGSPAMRELTRLRDRSISGTDSTRLHVMSSHDSTIISLLLFFEYKDEFPPPYASHLAFEIYEQDSSHELYLRLVVNGKEVKMFNESTLLPLDYVMGKISPHMKYCDEFE</sequence>
<dbReference type="PROSITE" id="PS00616">
    <property type="entry name" value="HIS_ACID_PHOSPHAT_1"/>
    <property type="match status" value="1"/>
</dbReference>
<dbReference type="RefSeq" id="XP_068355870.1">
    <property type="nucleotide sequence ID" value="XM_068507120.1"/>
</dbReference>
<evidence type="ECO:0000256" key="3">
    <source>
        <dbReference type="SAM" id="SignalP"/>
    </source>
</evidence>
<dbReference type="VEuPathDB" id="TrichDB:TRFO_30041"/>
<dbReference type="OrthoDB" id="10257284at2759"/>
<evidence type="ECO:0000256" key="2">
    <source>
        <dbReference type="ARBA" id="ARBA00022801"/>
    </source>
</evidence>
<feature type="signal peptide" evidence="3">
    <location>
        <begin position="1"/>
        <end position="16"/>
    </location>
</feature>
<dbReference type="PANTHER" id="PTHR11567">
    <property type="entry name" value="ACID PHOSPHATASE-RELATED"/>
    <property type="match status" value="1"/>
</dbReference>
<dbReference type="SUPFAM" id="SSF53254">
    <property type="entry name" value="Phosphoglycerate mutase-like"/>
    <property type="match status" value="1"/>
</dbReference>
<feature type="chain" id="PRO_5009630188" evidence="3">
    <location>
        <begin position="17"/>
        <end position="393"/>
    </location>
</feature>
<evidence type="ECO:0000256" key="1">
    <source>
        <dbReference type="ARBA" id="ARBA00005375"/>
    </source>
</evidence>
<dbReference type="AlphaFoldDB" id="A0A1J4JZ06"/>
<dbReference type="Proteomes" id="UP000179807">
    <property type="component" value="Unassembled WGS sequence"/>
</dbReference>
<comment type="similarity">
    <text evidence="1">Belongs to the histidine acid phosphatase family.</text>
</comment>
<accession>A0A1J4JZ06</accession>
<proteinExistence type="inferred from homology"/>
<keyword evidence="2" id="KW-0378">Hydrolase</keyword>
<keyword evidence="3" id="KW-0732">Signal</keyword>
<gene>
    <name evidence="4" type="ORF">TRFO_30041</name>
</gene>
<dbReference type="CDD" id="cd07061">
    <property type="entry name" value="HP_HAP_like"/>
    <property type="match status" value="1"/>
</dbReference>
<dbReference type="PANTHER" id="PTHR11567:SF110">
    <property type="entry name" value="2-PHOSPHOXYLOSE PHOSPHATASE 1"/>
    <property type="match status" value="1"/>
</dbReference>
<protein>
    <submittedName>
        <fullName evidence="4">Histidine acid phosphatase</fullName>
    </submittedName>
</protein>
<dbReference type="InterPro" id="IPR000560">
    <property type="entry name" value="His_Pase_clade-2"/>
</dbReference>
<dbReference type="GeneID" id="94841824"/>
<dbReference type="InterPro" id="IPR050645">
    <property type="entry name" value="Histidine_acid_phosphatase"/>
</dbReference>
<evidence type="ECO:0000313" key="4">
    <source>
        <dbReference type="EMBL" id="OHT02734.1"/>
    </source>
</evidence>
<evidence type="ECO:0000313" key="5">
    <source>
        <dbReference type="Proteomes" id="UP000179807"/>
    </source>
</evidence>
<dbReference type="Gene3D" id="3.40.50.1240">
    <property type="entry name" value="Phosphoglycerate mutase-like"/>
    <property type="match status" value="1"/>
</dbReference>
<dbReference type="EMBL" id="MLAK01000854">
    <property type="protein sequence ID" value="OHT02734.1"/>
    <property type="molecule type" value="Genomic_DNA"/>
</dbReference>
<dbReference type="InterPro" id="IPR033379">
    <property type="entry name" value="Acid_Pase_AS"/>
</dbReference>
<reference evidence="4" key="1">
    <citation type="submission" date="2016-10" db="EMBL/GenBank/DDBJ databases">
        <authorList>
            <person name="Benchimol M."/>
            <person name="Almeida L.G."/>
            <person name="Vasconcelos A.T."/>
            <person name="Perreira-Neves A."/>
            <person name="Rosa I.A."/>
            <person name="Tasca T."/>
            <person name="Bogo M.R."/>
            <person name="de Souza W."/>
        </authorList>
    </citation>
    <scope>NUCLEOTIDE SEQUENCE [LARGE SCALE GENOMIC DNA]</scope>
    <source>
        <strain evidence="4">K</strain>
    </source>
</reference>
<keyword evidence="5" id="KW-1185">Reference proteome</keyword>
<dbReference type="Pfam" id="PF00328">
    <property type="entry name" value="His_Phos_2"/>
    <property type="match status" value="1"/>
</dbReference>